<keyword evidence="1" id="KW-0963">Cytoplasm</keyword>
<gene>
    <name evidence="1" type="primary">zapE</name>
    <name evidence="2" type="ORF">BA171_06245</name>
</gene>
<evidence type="ECO:0000313" key="2">
    <source>
        <dbReference type="EMBL" id="ASX26635.1"/>
    </source>
</evidence>
<evidence type="ECO:0000313" key="3">
    <source>
        <dbReference type="Proteomes" id="UP000216438"/>
    </source>
</evidence>
<name>A0A249DZE3_9ENTR</name>
<comment type="function">
    <text evidence="1">Reduces the stability of FtsZ polymers in the presence of ATP.</text>
</comment>
<dbReference type="EMBL" id="CP016303">
    <property type="protein sequence ID" value="ASX26635.1"/>
    <property type="molecule type" value="Genomic_DNA"/>
</dbReference>
<dbReference type="AlphaFoldDB" id="A0A249DZE3"/>
<dbReference type="Proteomes" id="UP000216438">
    <property type="component" value="Chromosome"/>
</dbReference>
<dbReference type="HAMAP" id="MF_01919">
    <property type="entry name" value="ZapE"/>
    <property type="match status" value="1"/>
</dbReference>
<keyword evidence="1" id="KW-0378">Hydrolase</keyword>
<protein>
    <recommendedName>
        <fullName evidence="1">Cell division protein ZapE</fullName>
    </recommendedName>
    <alternativeName>
        <fullName evidence="1">Z ring-associated protein ZapE</fullName>
    </alternativeName>
</protein>
<dbReference type="InterPro" id="IPR030870">
    <property type="entry name" value="ZapE"/>
</dbReference>
<dbReference type="GO" id="GO:0051301">
    <property type="term" value="P:cell division"/>
    <property type="evidence" value="ECO:0007669"/>
    <property type="project" value="UniProtKB-UniRule"/>
</dbReference>
<proteinExistence type="inferred from homology"/>
<dbReference type="Gene3D" id="3.40.50.300">
    <property type="entry name" value="P-loop containing nucleotide triphosphate hydrolases"/>
    <property type="match status" value="1"/>
</dbReference>
<dbReference type="GO" id="GO:0016887">
    <property type="term" value="F:ATP hydrolysis activity"/>
    <property type="evidence" value="ECO:0007669"/>
    <property type="project" value="UniProtKB-UniRule"/>
</dbReference>
<dbReference type="InterPro" id="IPR027417">
    <property type="entry name" value="P-loop_NTPase"/>
</dbReference>
<dbReference type="NCBIfam" id="NF040713">
    <property type="entry name" value="ZapE"/>
    <property type="match status" value="1"/>
</dbReference>
<dbReference type="PANTHER" id="PTHR12169">
    <property type="entry name" value="ATPASE N2B"/>
    <property type="match status" value="1"/>
</dbReference>
<comment type="similarity">
    <text evidence="1">Belongs to the AFG1 ATPase family. ZapE subfamily.</text>
</comment>
<dbReference type="OrthoDB" id="9774491at2"/>
<comment type="subunit">
    <text evidence="1">Interacts with FtsZ.</text>
</comment>
<feature type="binding site" evidence="1">
    <location>
        <begin position="79"/>
        <end position="86"/>
    </location>
    <ligand>
        <name>ATP</name>
        <dbReference type="ChEBI" id="CHEBI:30616"/>
    </ligand>
</feature>
<dbReference type="GO" id="GO:0005737">
    <property type="term" value="C:cytoplasm"/>
    <property type="evidence" value="ECO:0007669"/>
    <property type="project" value="UniProtKB-SubCell"/>
</dbReference>
<keyword evidence="1" id="KW-0067">ATP-binding</keyword>
<dbReference type="PANTHER" id="PTHR12169:SF6">
    <property type="entry name" value="AFG1-LIKE ATPASE"/>
    <property type="match status" value="1"/>
</dbReference>
<dbReference type="InterPro" id="IPR005654">
    <property type="entry name" value="ATPase_AFG1-like"/>
</dbReference>
<keyword evidence="1" id="KW-0131">Cell cycle</keyword>
<reference evidence="3" key="1">
    <citation type="submission" date="2016-06" db="EMBL/GenBank/DDBJ databases">
        <authorList>
            <person name="Chen W."/>
            <person name="Hasegawa D.K."/>
        </authorList>
    </citation>
    <scope>NUCLEOTIDE SEQUENCE [LARGE SCALE GENOMIC DNA]</scope>
    <source>
        <strain evidence="3">MEAM1</strain>
    </source>
</reference>
<dbReference type="RefSeq" id="WP_016857011.1">
    <property type="nucleotide sequence ID" value="NZ_CP016303.1"/>
</dbReference>
<evidence type="ECO:0000256" key="1">
    <source>
        <dbReference type="HAMAP-Rule" id="MF_01919"/>
    </source>
</evidence>
<dbReference type="GO" id="GO:0032153">
    <property type="term" value="C:cell division site"/>
    <property type="evidence" value="ECO:0007669"/>
    <property type="project" value="TreeGrafter"/>
</dbReference>
<dbReference type="Pfam" id="PF03969">
    <property type="entry name" value="AFG1_ATPase"/>
    <property type="match status" value="1"/>
</dbReference>
<organism evidence="2 3">
    <name type="scientific">Candidatus Hamiltonella defensa</name>
    <name type="common">Bemisia tabaci</name>
    <dbReference type="NCBI Taxonomy" id="672795"/>
    <lineage>
        <taxon>Bacteria</taxon>
        <taxon>Pseudomonadati</taxon>
        <taxon>Pseudomonadota</taxon>
        <taxon>Gammaproteobacteria</taxon>
        <taxon>Enterobacterales</taxon>
        <taxon>Enterobacteriaceae</taxon>
        <taxon>aphid secondary symbionts</taxon>
        <taxon>Candidatus Williamhamiltonella</taxon>
    </lineage>
</organism>
<keyword evidence="1" id="KW-0547">Nucleotide-binding</keyword>
<comment type="subcellular location">
    <subcellularLocation>
        <location evidence="1">Cytoplasm</location>
    </subcellularLocation>
</comment>
<sequence length="380" mass="44377">MQKNDFTFHYQKEIADQHFQVDEKQLKAVSRLESIAYQLINRPVVLPTQYTRFQKLLKCFSRKEKNTVMTPVQGLYLWGGVGRGKTWLMDLFFHHLATERKLRLHFHRFMLIIHDALMQLAGHQNPLEIVADRFKAQTDLLCFDEFFVSDITDAMLLGTVLKALFARGITLIATSNIPPDQLYYNGLQRARFMHTIDLIKKHCHVIHLDSDVDYRQRALKTAYLYFTPLNQKTEEAMANLFIKLAKKQKDQVCLLNINHRFLKAIRVTEGLLAIDFFVLCIEPRSSSDYVLLSRLYHTVLLHNVVVMGIGPAAKTDDNTARRFLALIDEFYERKVKLIISAQVPISELYQGEHLTFEYRRCVSRLKEMQSEEYLSQPHLP</sequence>
<reference evidence="2 3" key="2">
    <citation type="submission" date="2017-09" db="EMBL/GenBank/DDBJ databases">
        <title>The genome of whitefly Bemisia tabaci, a global crop pest, provides novel insights into virus transmission, host adaptation and insecticide resistance.</title>
        <authorList>
            <person name="Kaur N."/>
            <person name="Kliot A."/>
            <person name="Pinheiro P.V."/>
            <person name="Luan J."/>
            <person name="Zheng Y."/>
            <person name="Liu W."/>
            <person name="Sun H."/>
            <person name="Yang X."/>
            <person name="Xu Y."/>
            <person name="Luo Y."/>
            <person name="Kruse A."/>
            <person name="Fisher T.W."/>
            <person name="Nelson D.R."/>
            <person name="Elimelech M."/>
            <person name="MacCoss M."/>
            <person name="Johnson R."/>
            <person name="Cohen E."/>
            <person name="Hunter W.B."/>
            <person name="Brown J.K."/>
            <person name="Jander G."/>
            <person name="Cilia M."/>
            <person name="Douglas A.E."/>
            <person name="Ghanim M."/>
            <person name="Simmons A.M."/>
            <person name="Wintermantel W.M."/>
            <person name="Ling K.-S."/>
            <person name="Fei Z."/>
        </authorList>
    </citation>
    <scope>NUCLEOTIDE SEQUENCE [LARGE SCALE GENOMIC DNA]</scope>
    <source>
        <strain evidence="2 3">MEAM1</strain>
    </source>
</reference>
<dbReference type="SUPFAM" id="SSF52540">
    <property type="entry name" value="P-loop containing nucleoside triphosphate hydrolases"/>
    <property type="match status" value="1"/>
</dbReference>
<dbReference type="GO" id="GO:0005524">
    <property type="term" value="F:ATP binding"/>
    <property type="evidence" value="ECO:0007669"/>
    <property type="project" value="UniProtKB-UniRule"/>
</dbReference>
<accession>A0A249DZE3</accession>
<keyword evidence="1" id="KW-0132">Cell division</keyword>